<dbReference type="PANTHER" id="PTHR40081">
    <property type="entry name" value="CONCANAVALIN A-LIKE LECTIN/GLUCANASE"/>
    <property type="match status" value="1"/>
</dbReference>
<dbReference type="InterPro" id="IPR045793">
    <property type="entry name" value="PcRGLX/YetA-like"/>
</dbReference>
<evidence type="ECO:0000313" key="5">
    <source>
        <dbReference type="EMBL" id="MFC0686338.1"/>
    </source>
</evidence>
<keyword evidence="1" id="KW-0732">Signal</keyword>
<dbReference type="Pfam" id="PF19501">
    <property type="entry name" value="PcRGLX_1st"/>
    <property type="match status" value="1"/>
</dbReference>
<evidence type="ECO:0000259" key="4">
    <source>
        <dbReference type="Pfam" id="PF21346"/>
    </source>
</evidence>
<feature type="chain" id="PRO_5047341633" evidence="1">
    <location>
        <begin position="28"/>
        <end position="903"/>
    </location>
</feature>
<dbReference type="InterPro" id="IPR048329">
    <property type="entry name" value="PcRGLX_1st"/>
</dbReference>
<comment type="caution">
    <text evidence="5">The sequence shown here is derived from an EMBL/GenBank/DDBJ whole genome shotgun (WGS) entry which is preliminary data.</text>
</comment>
<proteinExistence type="predicted"/>
<evidence type="ECO:0000313" key="6">
    <source>
        <dbReference type="Proteomes" id="UP001589858"/>
    </source>
</evidence>
<evidence type="ECO:0000259" key="3">
    <source>
        <dbReference type="Pfam" id="PF21345"/>
    </source>
</evidence>
<dbReference type="Pfam" id="PF21345">
    <property type="entry name" value="PcRGLX_2nd"/>
    <property type="match status" value="1"/>
</dbReference>
<reference evidence="5 6" key="1">
    <citation type="submission" date="2024-09" db="EMBL/GenBank/DDBJ databases">
        <authorList>
            <person name="Sun Q."/>
            <person name="Mori K."/>
        </authorList>
    </citation>
    <scope>NUCLEOTIDE SEQUENCE [LARGE SCALE GENOMIC DNA]</scope>
    <source>
        <strain evidence="5 6">CICC 11035S</strain>
    </source>
</reference>
<organism evidence="5 6">
    <name type="scientific">Novosphingobium clariflavum</name>
    <dbReference type="NCBI Taxonomy" id="2029884"/>
    <lineage>
        <taxon>Bacteria</taxon>
        <taxon>Pseudomonadati</taxon>
        <taxon>Pseudomonadota</taxon>
        <taxon>Alphaproteobacteria</taxon>
        <taxon>Sphingomonadales</taxon>
        <taxon>Sphingomonadaceae</taxon>
        <taxon>Novosphingobium</taxon>
    </lineage>
</organism>
<dbReference type="PROSITE" id="PS51318">
    <property type="entry name" value="TAT"/>
    <property type="match status" value="1"/>
</dbReference>
<accession>A0ABV6SE57</accession>
<feature type="domain" description="PcRGLX/YetA-like central beta-sandwich" evidence="3">
    <location>
        <begin position="124"/>
        <end position="479"/>
    </location>
</feature>
<evidence type="ECO:0000259" key="2">
    <source>
        <dbReference type="Pfam" id="PF19501"/>
    </source>
</evidence>
<dbReference type="InterPro" id="IPR048331">
    <property type="entry name" value="PcRGLX/YetA_3rd"/>
</dbReference>
<protein>
    <submittedName>
        <fullName evidence="5">Tat pathway signal sequence domain protein</fullName>
    </submittedName>
</protein>
<keyword evidence="6" id="KW-1185">Reference proteome</keyword>
<dbReference type="Pfam" id="PF21346">
    <property type="entry name" value="PcRGLX_3rd"/>
    <property type="match status" value="1"/>
</dbReference>
<feature type="domain" description="PcRGLX/YetA-like N-terminal RIFT barrel" evidence="2">
    <location>
        <begin position="35"/>
        <end position="112"/>
    </location>
</feature>
<dbReference type="RefSeq" id="WP_267221879.1">
    <property type="nucleotide sequence ID" value="NZ_JAPCWC010000012.1"/>
</dbReference>
<dbReference type="Proteomes" id="UP001589858">
    <property type="component" value="Unassembled WGS sequence"/>
</dbReference>
<name>A0ABV6SE57_9SPHN</name>
<feature type="domain" description="PcRGLX/YetA-like C-terminal alpha/alpha toroid" evidence="4">
    <location>
        <begin position="485"/>
        <end position="898"/>
    </location>
</feature>
<dbReference type="InterPro" id="IPR006311">
    <property type="entry name" value="TAT_signal"/>
</dbReference>
<evidence type="ECO:0000256" key="1">
    <source>
        <dbReference type="SAM" id="SignalP"/>
    </source>
</evidence>
<gene>
    <name evidence="5" type="ORF">ACFFF8_17265</name>
</gene>
<sequence>MPCSRRAVLRAALLGGGALCLPARVLAAPAHTPGIDLRWLDGTAPTWDAGQSFGVPWPRGTLRQAGRLAARAEGGAPLPVQSWPLAYWPDGSIKWSGHALPAGRHAPEQVEIIAGRPANPAEAVSVEQQAEAVIVTVGPTRWRVPKTGSAVIASAEREGRVLLRDVALVARAQDAASGEEADTLSQQHFTSRIDSVTTEQTGPVRAVLKIDGVHAGAVRAWLPFSLRLYFTSGSEAVRIVHSVIWDGDAEHDFLSGLGVTAHVPMRGALHDRHVRLATEEGLFAEAVRPLTGLRRDPGEAFRQAQIDGRAVPDLATLPEKFAPLLESIPAWGDFRLFQGSSEGFVLTKRTGKGRAPIQSLEGHRARGLAYVGSPQGGAAIGMADFWKRHPVQLDIAEAASDQARLTAWLWAPDAPAMDMRSYRNVMGMTDYPAQNRGLDVTYEDYEPGWDAARGIARTNELWIWALPATPDTATLEGYAAHVARPPRLQVAPSQIRAAGVFGDWALPAATGPAAEAVERQNDLLLGHYQGEIERRHWYGFWNHGDVMHTYDADRHQWRYDIGGYAWDNSELSTDLWLWYSYLRTGRAELFRMAEAMTRHTGEVDVYHAGPWAGLGTRHGVQHWSDSSKQPRVSNAAYRRIYYYLTGDERVGDLMRALVHSDRALQTVDIGRKVADRAPESLPPGGIGAVTRPQGLPEGVIQLQFGTSWGSLVAAWFTEWERTGERHWRDRILAGMDSIAALPRQWWAGGANFDLTSGRFVSGGEQISVSHLNAVFGVVEIMAEVLPLIDAPRYRAAWIDYCAWYNAPAADWQRRFGEPPRGHNLRQAHSRLTAYAAHALGDAALARRAWSEFHAGELPDRLTARSVAGGQVEIAGLSTNSAAQWGLAAIQTLALLPAQVVENA</sequence>
<feature type="signal peptide" evidence="1">
    <location>
        <begin position="1"/>
        <end position="27"/>
    </location>
</feature>
<dbReference type="InterPro" id="IPR048330">
    <property type="entry name" value="PcRGLX/YetA_2nd"/>
</dbReference>
<dbReference type="EMBL" id="JBHLTM010000064">
    <property type="protein sequence ID" value="MFC0686338.1"/>
    <property type="molecule type" value="Genomic_DNA"/>
</dbReference>
<dbReference type="PANTHER" id="PTHR40081:SF1">
    <property type="entry name" value="TAT PATHWAY SIGNAL SEQUENCE DOMAIN PROTEIN"/>
    <property type="match status" value="1"/>
</dbReference>